<evidence type="ECO:0000313" key="2">
    <source>
        <dbReference type="Proteomes" id="UP001283361"/>
    </source>
</evidence>
<gene>
    <name evidence="1" type="ORF">RRG08_025042</name>
</gene>
<name>A0AAE1E368_9GAST</name>
<dbReference type="Proteomes" id="UP001283361">
    <property type="component" value="Unassembled WGS sequence"/>
</dbReference>
<comment type="caution">
    <text evidence="1">The sequence shown here is derived from an EMBL/GenBank/DDBJ whole genome shotgun (WGS) entry which is preliminary data.</text>
</comment>
<evidence type="ECO:0000313" key="1">
    <source>
        <dbReference type="EMBL" id="KAK3791188.1"/>
    </source>
</evidence>
<accession>A0AAE1E368</accession>
<protein>
    <submittedName>
        <fullName evidence="1">Uncharacterized protein</fullName>
    </submittedName>
</protein>
<dbReference type="AlphaFoldDB" id="A0AAE1E368"/>
<sequence>MDLPETKLRRQRIRLTLSEKESVATQVLIRASRKPQGSTHEKADPELNLLDRIRAQQAPCYAHTLFVTHPYNWNYERKESEK</sequence>
<reference evidence="1" key="1">
    <citation type="journal article" date="2023" name="G3 (Bethesda)">
        <title>A reference genome for the long-term kleptoplast-retaining sea slug Elysia crispata morphotype clarki.</title>
        <authorList>
            <person name="Eastman K.E."/>
            <person name="Pendleton A.L."/>
            <person name="Shaikh M.A."/>
            <person name="Suttiyut T."/>
            <person name="Ogas R."/>
            <person name="Tomko P."/>
            <person name="Gavelis G."/>
            <person name="Widhalm J.R."/>
            <person name="Wisecaver J.H."/>
        </authorList>
    </citation>
    <scope>NUCLEOTIDE SEQUENCE</scope>
    <source>
        <strain evidence="1">ECLA1</strain>
    </source>
</reference>
<dbReference type="EMBL" id="JAWDGP010001483">
    <property type="protein sequence ID" value="KAK3791188.1"/>
    <property type="molecule type" value="Genomic_DNA"/>
</dbReference>
<proteinExistence type="predicted"/>
<organism evidence="1 2">
    <name type="scientific">Elysia crispata</name>
    <name type="common">lettuce slug</name>
    <dbReference type="NCBI Taxonomy" id="231223"/>
    <lineage>
        <taxon>Eukaryota</taxon>
        <taxon>Metazoa</taxon>
        <taxon>Spiralia</taxon>
        <taxon>Lophotrochozoa</taxon>
        <taxon>Mollusca</taxon>
        <taxon>Gastropoda</taxon>
        <taxon>Heterobranchia</taxon>
        <taxon>Euthyneura</taxon>
        <taxon>Panpulmonata</taxon>
        <taxon>Sacoglossa</taxon>
        <taxon>Placobranchoidea</taxon>
        <taxon>Plakobranchidae</taxon>
        <taxon>Elysia</taxon>
    </lineage>
</organism>
<keyword evidence="2" id="KW-1185">Reference proteome</keyword>